<dbReference type="PIRSF" id="PIRSF000524">
    <property type="entry name" value="SPT"/>
    <property type="match status" value="1"/>
</dbReference>
<dbReference type="PROSITE" id="PS00595">
    <property type="entry name" value="AA_TRANSFER_CLASS_5"/>
    <property type="match status" value="1"/>
</dbReference>
<evidence type="ECO:0000256" key="1">
    <source>
        <dbReference type="ARBA" id="ARBA00001933"/>
    </source>
</evidence>
<proteinExistence type="inferred from homology"/>
<evidence type="ECO:0000256" key="9">
    <source>
        <dbReference type="RuleBase" id="RU004504"/>
    </source>
</evidence>
<feature type="modified residue" description="N6-(pyridoxal phosphate)lysine" evidence="7">
    <location>
        <position position="193"/>
    </location>
</feature>
<evidence type="ECO:0000256" key="6">
    <source>
        <dbReference type="PIRSR" id="PIRSR000524-1"/>
    </source>
</evidence>
<dbReference type="Proteomes" id="UP000275473">
    <property type="component" value="Unassembled WGS sequence"/>
</dbReference>
<evidence type="ECO:0000256" key="3">
    <source>
        <dbReference type="ARBA" id="ARBA00022576"/>
    </source>
</evidence>
<accession>A0A3M8P964</accession>
<dbReference type="InterPro" id="IPR015421">
    <property type="entry name" value="PyrdxlP-dep_Trfase_major"/>
</dbReference>
<dbReference type="RefSeq" id="WP_123164754.1">
    <property type="nucleotide sequence ID" value="NZ_RIAX01000003.1"/>
</dbReference>
<evidence type="ECO:0000256" key="10">
    <source>
        <dbReference type="SAM" id="MobiDB-lite"/>
    </source>
</evidence>
<dbReference type="InterPro" id="IPR000192">
    <property type="entry name" value="Aminotrans_V_dom"/>
</dbReference>
<evidence type="ECO:0000256" key="2">
    <source>
        <dbReference type="ARBA" id="ARBA00009236"/>
    </source>
</evidence>
<protein>
    <submittedName>
        <fullName evidence="12">Alanine--glyoxylate aminotransferase family protein</fullName>
    </submittedName>
</protein>
<dbReference type="PANTHER" id="PTHR21152">
    <property type="entry name" value="AMINOTRANSFERASE CLASS V"/>
    <property type="match status" value="1"/>
</dbReference>
<dbReference type="GO" id="GO:0004760">
    <property type="term" value="F:L-serine-pyruvate transaminase activity"/>
    <property type="evidence" value="ECO:0007669"/>
    <property type="project" value="TreeGrafter"/>
</dbReference>
<feature type="region of interest" description="Disordered" evidence="10">
    <location>
        <begin position="1"/>
        <end position="37"/>
    </location>
</feature>
<feature type="binding site" evidence="6">
    <location>
        <position position="336"/>
    </location>
    <ligand>
        <name>substrate</name>
    </ligand>
</feature>
<reference evidence="12 13" key="1">
    <citation type="journal article" date="2018" name="Int. J. Syst. Evol. Microbiol.">
        <title>Planococcus salinus sp. nov., a moderately halophilic bacterium isolated from a saline-alkali soil.</title>
        <authorList>
            <person name="Gan L."/>
        </authorList>
    </citation>
    <scope>NUCLEOTIDE SEQUENCE [LARGE SCALE GENOMIC DNA]</scope>
    <source>
        <strain evidence="12 13">LCB217</strain>
    </source>
</reference>
<evidence type="ECO:0000256" key="4">
    <source>
        <dbReference type="ARBA" id="ARBA00022679"/>
    </source>
</evidence>
<gene>
    <name evidence="12" type="ORF">EEX84_06330</name>
</gene>
<dbReference type="EMBL" id="RIAX01000003">
    <property type="protein sequence ID" value="RNF40245.1"/>
    <property type="molecule type" value="Genomic_DNA"/>
</dbReference>
<dbReference type="InterPro" id="IPR024169">
    <property type="entry name" value="SP_NH2Trfase/AEP_transaminase"/>
</dbReference>
<keyword evidence="4 12" id="KW-0808">Transferase</keyword>
<dbReference type="PANTHER" id="PTHR21152:SF40">
    <property type="entry name" value="ALANINE--GLYOXYLATE AMINOTRANSFERASE"/>
    <property type="match status" value="1"/>
</dbReference>
<evidence type="ECO:0000256" key="8">
    <source>
        <dbReference type="RuleBase" id="RU004075"/>
    </source>
</evidence>
<dbReference type="InterPro" id="IPR015424">
    <property type="entry name" value="PyrdxlP-dep_Trfase"/>
</dbReference>
<dbReference type="GO" id="GO:0008453">
    <property type="term" value="F:alanine-glyoxylate transaminase activity"/>
    <property type="evidence" value="ECO:0007669"/>
    <property type="project" value="TreeGrafter"/>
</dbReference>
<comment type="caution">
    <text evidence="12">The sequence shown here is derived from an EMBL/GenBank/DDBJ whole genome shotgun (WGS) entry which is preliminary data.</text>
</comment>
<dbReference type="InterPro" id="IPR015422">
    <property type="entry name" value="PyrdxlP-dep_Trfase_small"/>
</dbReference>
<dbReference type="FunFam" id="3.90.1150.10:FF:000031">
    <property type="entry name" value="Serine--glyoxylate aminotransferase"/>
    <property type="match status" value="1"/>
</dbReference>
<evidence type="ECO:0000256" key="7">
    <source>
        <dbReference type="PIRSR" id="PIRSR000524-50"/>
    </source>
</evidence>
<dbReference type="SUPFAM" id="SSF53383">
    <property type="entry name" value="PLP-dependent transferases"/>
    <property type="match status" value="1"/>
</dbReference>
<sequence length="387" mass="42457">MLTDQQILRIPGPTPIPPSAERAMSQPMTGHRGKNTSELISRIRPGLKRVFGTQQEVMILTGSGTAGLEMAVVNTVAPGEEVLVIVTGAFGDRFAKICKAYGIETHIFEEEWGKAADPVEVQRYLQEHPEITVVFSTFCETSTGVLNPIKQLASAVKEVSDALIIVDGVSCVAGTETEMDAWGVDIVVTGSQKAFMLPPGLAFIAASKRAWKKIEANPQPRFYLDLKKHLDNIVKDTTPFTPAISILYGLERVLELFEEEGLEKVYTRHRLMMKMTRAAFKAWEIPLLANDEDASPTVTAVKPADFEAEEFRKVMKEEFALELAGGQQHLAKEIFRIGHMGYCSPADMLQAIAAMEIGLVKVGKKVEVGKGIQAAQQVYLNEGKVLA</sequence>
<evidence type="ECO:0000313" key="12">
    <source>
        <dbReference type="EMBL" id="RNF40245.1"/>
    </source>
</evidence>
<comment type="similarity">
    <text evidence="2 8">Belongs to the class-V pyridoxal-phosphate-dependent aminotransferase family.</text>
</comment>
<dbReference type="Pfam" id="PF00266">
    <property type="entry name" value="Aminotran_5"/>
    <property type="match status" value="1"/>
</dbReference>
<name>A0A3M8P964_9BACL</name>
<organism evidence="12 13">
    <name type="scientific">Planococcus salinus</name>
    <dbReference type="NCBI Taxonomy" id="1848460"/>
    <lineage>
        <taxon>Bacteria</taxon>
        <taxon>Bacillati</taxon>
        <taxon>Bacillota</taxon>
        <taxon>Bacilli</taxon>
        <taxon>Bacillales</taxon>
        <taxon>Caryophanaceae</taxon>
        <taxon>Planococcus</taxon>
    </lineage>
</organism>
<dbReference type="Gene3D" id="3.40.640.10">
    <property type="entry name" value="Type I PLP-dependent aspartate aminotransferase-like (Major domain)"/>
    <property type="match status" value="1"/>
</dbReference>
<comment type="cofactor">
    <cofactor evidence="1 7 9">
        <name>pyridoxal 5'-phosphate</name>
        <dbReference type="ChEBI" id="CHEBI:597326"/>
    </cofactor>
</comment>
<dbReference type="Gene3D" id="3.90.1150.10">
    <property type="entry name" value="Aspartate Aminotransferase, domain 1"/>
    <property type="match status" value="1"/>
</dbReference>
<keyword evidence="3 12" id="KW-0032">Aminotransferase</keyword>
<evidence type="ECO:0000259" key="11">
    <source>
        <dbReference type="Pfam" id="PF00266"/>
    </source>
</evidence>
<dbReference type="GO" id="GO:0019265">
    <property type="term" value="P:glycine biosynthetic process, by transamination of glyoxylate"/>
    <property type="evidence" value="ECO:0007669"/>
    <property type="project" value="TreeGrafter"/>
</dbReference>
<dbReference type="InterPro" id="IPR020578">
    <property type="entry name" value="Aminotrans_V_PyrdxlP_BS"/>
</dbReference>
<dbReference type="AlphaFoldDB" id="A0A3M8P964"/>
<feature type="domain" description="Aminotransferase class V" evidence="11">
    <location>
        <begin position="28"/>
        <end position="328"/>
    </location>
</feature>
<keyword evidence="5 7" id="KW-0663">Pyridoxal phosphate</keyword>
<dbReference type="OrthoDB" id="389074at2"/>
<dbReference type="FunFam" id="3.40.640.10:FF:000027">
    <property type="entry name" value="Serine--pyruvate aminotransferase, mitochondrial"/>
    <property type="match status" value="1"/>
</dbReference>
<evidence type="ECO:0000313" key="13">
    <source>
        <dbReference type="Proteomes" id="UP000275473"/>
    </source>
</evidence>
<evidence type="ECO:0000256" key="5">
    <source>
        <dbReference type="ARBA" id="ARBA00022898"/>
    </source>
</evidence>
<keyword evidence="13" id="KW-1185">Reference proteome</keyword>